<sequence>MSDSLPLIFGKWFFATAPREILGIGKNFTAWTWKFFSIGYFLPRLFSHWHRDITGYGRGFDLRRFLRVWGWNLFSRIIGAILRLTVMAAGVVTLVFFIIITALTFILWFTLPVLVPALLVFGAFTIFI</sequence>
<protein>
    <submittedName>
        <fullName evidence="2">Uncharacterized protein</fullName>
    </submittedName>
</protein>
<dbReference type="EMBL" id="MFEG01000008">
    <property type="protein sequence ID" value="OGE76391.1"/>
    <property type="molecule type" value="Genomic_DNA"/>
</dbReference>
<dbReference type="AlphaFoldDB" id="A0A1F5NFC8"/>
<evidence type="ECO:0000313" key="2">
    <source>
        <dbReference type="EMBL" id="OGE76391.1"/>
    </source>
</evidence>
<dbReference type="Proteomes" id="UP000176547">
    <property type="component" value="Unassembled WGS sequence"/>
</dbReference>
<name>A0A1F5NFC8_9BACT</name>
<keyword evidence="1" id="KW-1133">Transmembrane helix</keyword>
<keyword evidence="1" id="KW-0812">Transmembrane</keyword>
<reference evidence="2 3" key="1">
    <citation type="journal article" date="2016" name="Nat. Commun.">
        <title>Thousands of microbial genomes shed light on interconnected biogeochemical processes in an aquifer system.</title>
        <authorList>
            <person name="Anantharaman K."/>
            <person name="Brown C.T."/>
            <person name="Hug L.A."/>
            <person name="Sharon I."/>
            <person name="Castelle C.J."/>
            <person name="Probst A.J."/>
            <person name="Thomas B.C."/>
            <person name="Singh A."/>
            <person name="Wilkins M.J."/>
            <person name="Karaoz U."/>
            <person name="Brodie E.L."/>
            <person name="Williams K.H."/>
            <person name="Hubbard S.S."/>
            <person name="Banfield J.F."/>
        </authorList>
    </citation>
    <scope>NUCLEOTIDE SEQUENCE [LARGE SCALE GENOMIC DNA]</scope>
</reference>
<feature type="transmembrane region" description="Helical" evidence="1">
    <location>
        <begin position="105"/>
        <end position="127"/>
    </location>
</feature>
<organism evidence="2 3">
    <name type="scientific">Candidatus Doudnabacteria bacterium RIFCSPHIGHO2_01_52_17</name>
    <dbReference type="NCBI Taxonomy" id="1817820"/>
    <lineage>
        <taxon>Bacteria</taxon>
        <taxon>Candidatus Doudnaibacteriota</taxon>
    </lineage>
</organism>
<feature type="transmembrane region" description="Helical" evidence="1">
    <location>
        <begin position="73"/>
        <end position="99"/>
    </location>
</feature>
<keyword evidence="1" id="KW-0472">Membrane</keyword>
<gene>
    <name evidence="2" type="ORF">A3K06_02665</name>
</gene>
<accession>A0A1F5NFC8</accession>
<evidence type="ECO:0000313" key="3">
    <source>
        <dbReference type="Proteomes" id="UP000176547"/>
    </source>
</evidence>
<proteinExistence type="predicted"/>
<comment type="caution">
    <text evidence="2">The sequence shown here is derived from an EMBL/GenBank/DDBJ whole genome shotgun (WGS) entry which is preliminary data.</text>
</comment>
<evidence type="ECO:0000256" key="1">
    <source>
        <dbReference type="SAM" id="Phobius"/>
    </source>
</evidence>